<keyword evidence="4" id="KW-1185">Reference proteome</keyword>
<evidence type="ECO:0000313" key="2">
    <source>
        <dbReference type="EMBL" id="KAF8879522.1"/>
    </source>
</evidence>
<organism evidence="2 4">
    <name type="scientific">Gymnopilus junonius</name>
    <name type="common">Spectacular rustgill mushroom</name>
    <name type="synonym">Gymnopilus spectabilis subsp. junonius</name>
    <dbReference type="NCBI Taxonomy" id="109634"/>
    <lineage>
        <taxon>Eukaryota</taxon>
        <taxon>Fungi</taxon>
        <taxon>Dikarya</taxon>
        <taxon>Basidiomycota</taxon>
        <taxon>Agaricomycotina</taxon>
        <taxon>Agaricomycetes</taxon>
        <taxon>Agaricomycetidae</taxon>
        <taxon>Agaricales</taxon>
        <taxon>Agaricineae</taxon>
        <taxon>Hymenogastraceae</taxon>
        <taxon>Gymnopilus</taxon>
    </lineage>
</organism>
<sequence length="107" mass="10886">MKSLSVRISTAPALALILGLSLILLVQAMPAARSDMTLNNRDQDGALEPLVQREEGVSLTEDLFGPLLHVPGGVVPNTVGPGRASLVTLGDAKAGGGSLTAGENIAM</sequence>
<comment type="caution">
    <text evidence="2">The sequence shown here is derived from an EMBL/GenBank/DDBJ whole genome shotgun (WGS) entry which is preliminary data.</text>
</comment>
<dbReference type="EMBL" id="JADNYJ010000148">
    <property type="protein sequence ID" value="KAF8879522.1"/>
    <property type="molecule type" value="Genomic_DNA"/>
</dbReference>
<evidence type="ECO:0000313" key="4">
    <source>
        <dbReference type="Proteomes" id="UP000724874"/>
    </source>
</evidence>
<reference evidence="2" key="1">
    <citation type="submission" date="2020-11" db="EMBL/GenBank/DDBJ databases">
        <authorList>
            <consortium name="DOE Joint Genome Institute"/>
            <person name="Ahrendt S."/>
            <person name="Riley R."/>
            <person name="Andreopoulos W."/>
            <person name="LaButti K."/>
            <person name="Pangilinan J."/>
            <person name="Ruiz-duenas F.J."/>
            <person name="Barrasa J.M."/>
            <person name="Sanchez-Garcia M."/>
            <person name="Camarero S."/>
            <person name="Miyauchi S."/>
            <person name="Serrano A."/>
            <person name="Linde D."/>
            <person name="Babiker R."/>
            <person name="Drula E."/>
            <person name="Ayuso-Fernandez I."/>
            <person name="Pacheco R."/>
            <person name="Padilla G."/>
            <person name="Ferreira P."/>
            <person name="Barriuso J."/>
            <person name="Kellner H."/>
            <person name="Castanera R."/>
            <person name="Alfaro M."/>
            <person name="Ramirez L."/>
            <person name="Pisabarro A.G."/>
            <person name="Kuo A."/>
            <person name="Tritt A."/>
            <person name="Lipzen A."/>
            <person name="He G."/>
            <person name="Yan M."/>
            <person name="Ng V."/>
            <person name="Cullen D."/>
            <person name="Martin F."/>
            <person name="Rosso M.-N."/>
            <person name="Henrissat B."/>
            <person name="Hibbett D."/>
            <person name="Martinez A.T."/>
            <person name="Grigoriev I.V."/>
        </authorList>
    </citation>
    <scope>NUCLEOTIDE SEQUENCE</scope>
    <source>
        <strain evidence="2">AH 44721</strain>
    </source>
</reference>
<protein>
    <submittedName>
        <fullName evidence="2">Uncharacterized protein</fullName>
    </submittedName>
</protein>
<evidence type="ECO:0000313" key="3">
    <source>
        <dbReference type="EMBL" id="KAF8882329.1"/>
    </source>
</evidence>
<proteinExistence type="predicted"/>
<name>A0A9P5NB42_GYMJU</name>
<accession>A0A9P5NB42</accession>
<dbReference type="Proteomes" id="UP000724874">
    <property type="component" value="Unassembled WGS sequence"/>
</dbReference>
<feature type="chain" id="PRO_5040711780" evidence="1">
    <location>
        <begin position="29"/>
        <end position="107"/>
    </location>
</feature>
<feature type="signal peptide" evidence="1">
    <location>
        <begin position="1"/>
        <end position="28"/>
    </location>
</feature>
<gene>
    <name evidence="3" type="ORF">CPB84DRAFT_1791024</name>
    <name evidence="2" type="ORF">CPB84DRAFT_1793256</name>
</gene>
<keyword evidence="1" id="KW-0732">Signal</keyword>
<dbReference type="EMBL" id="JADNYJ010000124">
    <property type="protein sequence ID" value="KAF8882329.1"/>
    <property type="molecule type" value="Genomic_DNA"/>
</dbReference>
<dbReference type="AlphaFoldDB" id="A0A9P5NB42"/>
<evidence type="ECO:0000256" key="1">
    <source>
        <dbReference type="SAM" id="SignalP"/>
    </source>
</evidence>